<gene>
    <name evidence="2" type="ORF">MM415B05215_0005</name>
</gene>
<dbReference type="AlphaFoldDB" id="A0A6M3LLD1"/>
<proteinExistence type="predicted"/>
<dbReference type="EMBL" id="MT143337">
    <property type="protein sequence ID" value="QJA95710.1"/>
    <property type="molecule type" value="Genomic_DNA"/>
</dbReference>
<accession>A0A6M3LLD1</accession>
<sequence length="70" mass="7521">MANSNDVLNAVNHLSVKLYGENGFEGDIPEIKKLLEGYDKRISRNSRLLFIVLGVLSASGLGAGIMSWAG</sequence>
<name>A0A6M3LLD1_9ZZZZ</name>
<protein>
    <submittedName>
        <fullName evidence="2">Uncharacterized protein</fullName>
    </submittedName>
</protein>
<organism evidence="2">
    <name type="scientific">viral metagenome</name>
    <dbReference type="NCBI Taxonomy" id="1070528"/>
    <lineage>
        <taxon>unclassified sequences</taxon>
        <taxon>metagenomes</taxon>
        <taxon>organismal metagenomes</taxon>
    </lineage>
</organism>
<reference evidence="2" key="1">
    <citation type="submission" date="2020-03" db="EMBL/GenBank/DDBJ databases">
        <title>The deep terrestrial virosphere.</title>
        <authorList>
            <person name="Holmfeldt K."/>
            <person name="Nilsson E."/>
            <person name="Simone D."/>
            <person name="Lopez-Fernandez M."/>
            <person name="Wu X."/>
            <person name="de Brujin I."/>
            <person name="Lundin D."/>
            <person name="Andersson A."/>
            <person name="Bertilsson S."/>
            <person name="Dopson M."/>
        </authorList>
    </citation>
    <scope>NUCLEOTIDE SEQUENCE</scope>
    <source>
        <strain evidence="2">MM415B05215</strain>
    </source>
</reference>
<evidence type="ECO:0000313" key="2">
    <source>
        <dbReference type="EMBL" id="QJA95710.1"/>
    </source>
</evidence>
<keyword evidence="1" id="KW-0472">Membrane</keyword>
<keyword evidence="1" id="KW-0812">Transmembrane</keyword>
<keyword evidence="1" id="KW-1133">Transmembrane helix</keyword>
<evidence type="ECO:0000256" key="1">
    <source>
        <dbReference type="SAM" id="Phobius"/>
    </source>
</evidence>
<feature type="transmembrane region" description="Helical" evidence="1">
    <location>
        <begin position="48"/>
        <end position="69"/>
    </location>
</feature>